<evidence type="ECO:0008006" key="14">
    <source>
        <dbReference type="Google" id="ProtNLM"/>
    </source>
</evidence>
<keyword evidence="6" id="KW-0498">Mitosis</keyword>
<protein>
    <recommendedName>
        <fullName evidence="14">Borealin</fullName>
    </recommendedName>
</protein>
<evidence type="ECO:0000256" key="9">
    <source>
        <dbReference type="ARBA" id="ARBA00023328"/>
    </source>
</evidence>
<comment type="caution">
    <text evidence="12">The sequence shown here is derived from an EMBL/GenBank/DDBJ whole genome shotgun (WGS) entry which is preliminary data.</text>
</comment>
<keyword evidence="13" id="KW-1185">Reference proteome</keyword>
<dbReference type="GO" id="GO:0051233">
    <property type="term" value="C:spindle midzone"/>
    <property type="evidence" value="ECO:0007669"/>
    <property type="project" value="TreeGrafter"/>
</dbReference>
<keyword evidence="7" id="KW-0539">Nucleus</keyword>
<proteinExistence type="inferred from homology"/>
<evidence type="ECO:0000256" key="7">
    <source>
        <dbReference type="ARBA" id="ARBA00023242"/>
    </source>
</evidence>
<evidence type="ECO:0000259" key="11">
    <source>
        <dbReference type="Pfam" id="PF10512"/>
    </source>
</evidence>
<evidence type="ECO:0000256" key="3">
    <source>
        <dbReference type="ARBA" id="ARBA00009914"/>
    </source>
</evidence>
<organism evidence="12 13">
    <name type="scientific">Vespula vulgaris</name>
    <name type="common">Yellow jacket</name>
    <name type="synonym">Wasp</name>
    <dbReference type="NCBI Taxonomy" id="7454"/>
    <lineage>
        <taxon>Eukaryota</taxon>
        <taxon>Metazoa</taxon>
        <taxon>Ecdysozoa</taxon>
        <taxon>Arthropoda</taxon>
        <taxon>Hexapoda</taxon>
        <taxon>Insecta</taxon>
        <taxon>Pterygota</taxon>
        <taxon>Neoptera</taxon>
        <taxon>Endopterygota</taxon>
        <taxon>Hymenoptera</taxon>
        <taxon>Apocrita</taxon>
        <taxon>Aculeata</taxon>
        <taxon>Vespoidea</taxon>
        <taxon>Vespidae</taxon>
        <taxon>Vespinae</taxon>
        <taxon>Vespula</taxon>
    </lineage>
</organism>
<dbReference type="InterPro" id="IPR018851">
    <property type="entry name" value="Borealin_N"/>
</dbReference>
<keyword evidence="5" id="KW-0132">Cell division</keyword>
<evidence type="ECO:0000313" key="12">
    <source>
        <dbReference type="EMBL" id="KAF7379374.1"/>
    </source>
</evidence>
<dbReference type="EMBL" id="JACSEA010000023">
    <property type="protein sequence ID" value="KAF7379374.1"/>
    <property type="molecule type" value="Genomic_DNA"/>
</dbReference>
<gene>
    <name evidence="12" type="ORF">HZH66_014745</name>
</gene>
<evidence type="ECO:0000256" key="4">
    <source>
        <dbReference type="ARBA" id="ARBA00022454"/>
    </source>
</evidence>
<dbReference type="Pfam" id="PF10512">
    <property type="entry name" value="Borealin"/>
    <property type="match status" value="1"/>
</dbReference>
<evidence type="ECO:0000256" key="8">
    <source>
        <dbReference type="ARBA" id="ARBA00023306"/>
    </source>
</evidence>
<dbReference type="AlphaFoldDB" id="A0A834IZT5"/>
<dbReference type="Gene3D" id="6.10.250.1900">
    <property type="match status" value="1"/>
</dbReference>
<accession>A0A834IZT5</accession>
<evidence type="ECO:0000313" key="13">
    <source>
        <dbReference type="Proteomes" id="UP000614350"/>
    </source>
</evidence>
<evidence type="ECO:0000256" key="5">
    <source>
        <dbReference type="ARBA" id="ARBA00022618"/>
    </source>
</evidence>
<dbReference type="PANTHER" id="PTHR16040:SF7">
    <property type="entry name" value="AUSTRALIN, ISOFORM A-RELATED"/>
    <property type="match status" value="1"/>
</dbReference>
<feature type="domain" description="Borealin N-terminal" evidence="10">
    <location>
        <begin position="21"/>
        <end position="73"/>
    </location>
</feature>
<dbReference type="PANTHER" id="PTHR16040">
    <property type="entry name" value="AUSTRALIN, ISOFORM A-RELATED"/>
    <property type="match status" value="1"/>
</dbReference>
<comment type="subcellular location">
    <subcellularLocation>
        <location evidence="2">Chromosome</location>
        <location evidence="2">Centromere</location>
    </subcellularLocation>
    <subcellularLocation>
        <location evidence="1">Nucleus</location>
    </subcellularLocation>
</comment>
<dbReference type="GO" id="GO:0000775">
    <property type="term" value="C:chromosome, centromeric region"/>
    <property type="evidence" value="ECO:0007669"/>
    <property type="project" value="UniProtKB-SubCell"/>
</dbReference>
<evidence type="ECO:0000256" key="1">
    <source>
        <dbReference type="ARBA" id="ARBA00004123"/>
    </source>
</evidence>
<dbReference type="InterPro" id="IPR018867">
    <property type="entry name" value="Cell_div_borealin"/>
</dbReference>
<dbReference type="GO" id="GO:0000070">
    <property type="term" value="P:mitotic sister chromatid segregation"/>
    <property type="evidence" value="ECO:0007669"/>
    <property type="project" value="TreeGrafter"/>
</dbReference>
<dbReference type="Pfam" id="PF10444">
    <property type="entry name" value="Nbl1_Borealin_N"/>
    <property type="match status" value="1"/>
</dbReference>
<dbReference type="GO" id="GO:0005634">
    <property type="term" value="C:nucleus"/>
    <property type="evidence" value="ECO:0007669"/>
    <property type="project" value="UniProtKB-SubCell"/>
</dbReference>
<dbReference type="GO" id="GO:0051301">
    <property type="term" value="P:cell division"/>
    <property type="evidence" value="ECO:0007669"/>
    <property type="project" value="UniProtKB-KW"/>
</dbReference>
<dbReference type="Proteomes" id="UP000614350">
    <property type="component" value="Unassembled WGS sequence"/>
</dbReference>
<keyword evidence="8" id="KW-0131">Cell cycle</keyword>
<dbReference type="InterPro" id="IPR046466">
    <property type="entry name" value="Borealin_C"/>
</dbReference>
<evidence type="ECO:0000256" key="6">
    <source>
        <dbReference type="ARBA" id="ARBA00022776"/>
    </source>
</evidence>
<reference evidence="12" key="1">
    <citation type="journal article" date="2020" name="G3 (Bethesda)">
        <title>High-Quality Assemblies for Three Invasive Social Wasps from the &lt;i&gt;Vespula&lt;/i&gt; Genus.</title>
        <authorList>
            <person name="Harrop T.W.R."/>
            <person name="Guhlin J."/>
            <person name="McLaughlin G.M."/>
            <person name="Permina E."/>
            <person name="Stockwell P."/>
            <person name="Gilligan J."/>
            <person name="Le Lec M.F."/>
            <person name="Gruber M.A.M."/>
            <person name="Quinn O."/>
            <person name="Lovegrove M."/>
            <person name="Duncan E.J."/>
            <person name="Remnant E.J."/>
            <person name="Van Eeckhoven J."/>
            <person name="Graham B."/>
            <person name="Knapp R.A."/>
            <person name="Langford K.W."/>
            <person name="Kronenberg Z."/>
            <person name="Press M.O."/>
            <person name="Eacker S.M."/>
            <person name="Wilson-Rankin E.E."/>
            <person name="Purcell J."/>
            <person name="Lester P.J."/>
            <person name="Dearden P.K."/>
        </authorList>
    </citation>
    <scope>NUCLEOTIDE SEQUENCE</scope>
    <source>
        <strain evidence="12">Marl-1</strain>
    </source>
</reference>
<comment type="similarity">
    <text evidence="3">Belongs to the borealin family.</text>
</comment>
<evidence type="ECO:0000256" key="2">
    <source>
        <dbReference type="ARBA" id="ARBA00004584"/>
    </source>
</evidence>
<keyword evidence="4" id="KW-0158">Chromosome</keyword>
<keyword evidence="9" id="KW-0137">Centromere</keyword>
<dbReference type="GO" id="GO:0032133">
    <property type="term" value="C:chromosome passenger complex"/>
    <property type="evidence" value="ECO:0007669"/>
    <property type="project" value="TreeGrafter"/>
</dbReference>
<name>A0A834IZT5_VESVU</name>
<evidence type="ECO:0000259" key="10">
    <source>
        <dbReference type="Pfam" id="PF10444"/>
    </source>
</evidence>
<feature type="domain" description="Borealin C-terminal" evidence="11">
    <location>
        <begin position="190"/>
        <end position="296"/>
    </location>
</feature>
<sequence length="298" mass="33497">MPRTKQTRKSKQNREFLEESDLFLKDFQKKVQLRIMKLDAEAKMSIESYETYHNVKLAGIPAELKQMTLGEIIAWKEDEKENCNEITSSMNDQSLFYVPSTIKAKKISKRGTTTSDDGYVTEGTTTGAPTSRVSRASRAKKIASEAKPRRITRSSSKNRSSALVDITHKALIKNKDKGYIDTESQLKLDKFKTPAPSKITKNEFNLITPKVKPNTPLNVLRRPREGEMVLSMQGSPLLVSAIVPDKTANINVPLSNGNIMSLLPNDGLRMSHIPALDPETMRQLETLKDHIEKVISLK</sequence>